<keyword evidence="2 7" id="KW-0663">Pyridoxal phosphate</keyword>
<evidence type="ECO:0000256" key="3">
    <source>
        <dbReference type="ARBA" id="ARBA00060510"/>
    </source>
</evidence>
<dbReference type="GO" id="GO:0009086">
    <property type="term" value="P:methionine biosynthetic process"/>
    <property type="evidence" value="ECO:0007669"/>
    <property type="project" value="UniProtKB-ARBA"/>
</dbReference>
<comment type="caution">
    <text evidence="10">The sequence shown here is derived from an EMBL/GenBank/DDBJ whole genome shotgun (WGS) entry which is preliminary data.</text>
</comment>
<comment type="similarity">
    <text evidence="8">Belongs to the trans-sulfuration enzymes family.</text>
</comment>
<protein>
    <recommendedName>
        <fullName evidence="6">plant cystathionine gamma-synthase</fullName>
        <ecNumber evidence="6">2.5.1.160</ecNumber>
    </recommendedName>
</protein>
<organism evidence="10 11">
    <name type="scientific">Patella caerulea</name>
    <name type="common">Rayed Mediterranean limpet</name>
    <dbReference type="NCBI Taxonomy" id="87958"/>
    <lineage>
        <taxon>Eukaryota</taxon>
        <taxon>Metazoa</taxon>
        <taxon>Spiralia</taxon>
        <taxon>Lophotrochozoa</taxon>
        <taxon>Mollusca</taxon>
        <taxon>Gastropoda</taxon>
        <taxon>Patellogastropoda</taxon>
        <taxon>Patelloidea</taxon>
        <taxon>Patellidae</taxon>
        <taxon>Patella</taxon>
    </lineage>
</organism>
<comment type="catalytic activity">
    <reaction evidence="4">
        <text>O-succinyl-L-homoserine + L-cysteine = L,L-cystathionine + succinate + H(+)</text>
        <dbReference type="Rhea" id="RHEA:20397"/>
        <dbReference type="ChEBI" id="CHEBI:15378"/>
        <dbReference type="ChEBI" id="CHEBI:30031"/>
        <dbReference type="ChEBI" id="CHEBI:35235"/>
        <dbReference type="ChEBI" id="CHEBI:57661"/>
        <dbReference type="ChEBI" id="CHEBI:58161"/>
    </reaction>
</comment>
<dbReference type="GO" id="GO:0030170">
    <property type="term" value="F:pyridoxal phosphate binding"/>
    <property type="evidence" value="ECO:0007669"/>
    <property type="project" value="InterPro"/>
</dbReference>
<evidence type="ECO:0000256" key="7">
    <source>
        <dbReference type="PIRSR" id="PIRSR001434-2"/>
    </source>
</evidence>
<evidence type="ECO:0000313" key="10">
    <source>
        <dbReference type="EMBL" id="KAK6185540.1"/>
    </source>
</evidence>
<dbReference type="InterPro" id="IPR015421">
    <property type="entry name" value="PyrdxlP-dep_Trfase_major"/>
</dbReference>
<evidence type="ECO:0000256" key="5">
    <source>
        <dbReference type="ARBA" id="ARBA00093261"/>
    </source>
</evidence>
<keyword evidence="11" id="KW-1185">Reference proteome</keyword>
<evidence type="ECO:0000256" key="8">
    <source>
        <dbReference type="RuleBase" id="RU362118"/>
    </source>
</evidence>
<comment type="pathway">
    <text evidence="3">Amino-acid biosynthesis; L-methionine biosynthesis via de novo pathway; L-cystathionine from O-succinyl-L-homoserine: step 1/1.</text>
</comment>
<dbReference type="InterPro" id="IPR054542">
    <property type="entry name" value="Cys_met_metab_PP"/>
</dbReference>
<dbReference type="Proteomes" id="UP001347796">
    <property type="component" value="Unassembled WGS sequence"/>
</dbReference>
<feature type="modified residue" description="N6-(pyridoxal phosphate)lysine" evidence="7">
    <location>
        <position position="221"/>
    </location>
</feature>
<gene>
    <name evidence="10" type="ORF">SNE40_007749</name>
</gene>
<dbReference type="FunFam" id="3.40.640.10:FF:000046">
    <property type="entry name" value="Cystathionine gamma-lyase"/>
    <property type="match status" value="1"/>
</dbReference>
<dbReference type="InterPro" id="IPR015422">
    <property type="entry name" value="PyrdxlP-dep_Trfase_small"/>
</dbReference>
<evidence type="ECO:0000256" key="2">
    <source>
        <dbReference type="ARBA" id="ARBA00022898"/>
    </source>
</evidence>
<dbReference type="InterPro" id="IPR015424">
    <property type="entry name" value="PyrdxlP-dep_Trfase"/>
</dbReference>
<evidence type="ECO:0000256" key="1">
    <source>
        <dbReference type="ARBA" id="ARBA00001933"/>
    </source>
</evidence>
<dbReference type="AlphaFoldDB" id="A0AAN8K0G1"/>
<accession>A0AAN8K0G1</accession>
<dbReference type="PROSITE" id="PS00868">
    <property type="entry name" value="CYS_MET_METAB_PP"/>
    <property type="match status" value="1"/>
</dbReference>
<dbReference type="PIRSF" id="PIRSF001434">
    <property type="entry name" value="CGS"/>
    <property type="match status" value="1"/>
</dbReference>
<dbReference type="EC" id="2.5.1.160" evidence="6"/>
<dbReference type="Pfam" id="PF01053">
    <property type="entry name" value="Cys_Met_Meta_PP"/>
    <property type="match status" value="1"/>
</dbReference>
<reference evidence="10 11" key="1">
    <citation type="submission" date="2024-01" db="EMBL/GenBank/DDBJ databases">
        <title>The genome of the rayed Mediterranean limpet Patella caerulea (Linnaeus, 1758).</title>
        <authorList>
            <person name="Anh-Thu Weber A."/>
            <person name="Halstead-Nussloch G."/>
        </authorList>
    </citation>
    <scope>NUCLEOTIDE SEQUENCE [LARGE SCALE GENOMIC DNA]</scope>
    <source>
        <strain evidence="10">AATW-2023a</strain>
        <tissue evidence="10">Whole specimen</tissue>
    </source>
</reference>
<dbReference type="SUPFAM" id="SSF53383">
    <property type="entry name" value="PLP-dependent transferases"/>
    <property type="match status" value="1"/>
</dbReference>
<proteinExistence type="inferred from homology"/>
<dbReference type="Gene3D" id="3.90.1150.10">
    <property type="entry name" value="Aspartate Aminotransferase, domain 1"/>
    <property type="match status" value="1"/>
</dbReference>
<dbReference type="PANTHER" id="PTHR11808">
    <property type="entry name" value="TRANS-SULFURATION ENZYME FAMILY MEMBER"/>
    <property type="match status" value="1"/>
</dbReference>
<dbReference type="InterPro" id="IPR000277">
    <property type="entry name" value="Cys/Met-Metab_PyrdxlP-dep_enz"/>
</dbReference>
<dbReference type="PANTHER" id="PTHR11808:SF80">
    <property type="entry name" value="CYSTATHIONINE GAMMA-LYASE"/>
    <property type="match status" value="1"/>
</dbReference>
<comment type="catalytic activity">
    <reaction evidence="5">
        <text>O-phospho-L-homoserine + L-cysteine = L,L-cystathionine + phosphate</text>
        <dbReference type="Rhea" id="RHEA:80891"/>
        <dbReference type="ChEBI" id="CHEBI:35235"/>
        <dbReference type="ChEBI" id="CHEBI:43474"/>
        <dbReference type="ChEBI" id="CHEBI:57590"/>
        <dbReference type="ChEBI" id="CHEBI:58161"/>
        <dbReference type="EC" id="2.5.1.160"/>
    </reaction>
</comment>
<dbReference type="Gene3D" id="3.40.640.10">
    <property type="entry name" value="Type I PLP-dependent aspartate aminotransferase-like (Major domain)"/>
    <property type="match status" value="1"/>
</dbReference>
<evidence type="ECO:0000256" key="4">
    <source>
        <dbReference type="ARBA" id="ARBA00093222"/>
    </source>
</evidence>
<comment type="cofactor">
    <cofactor evidence="1 8">
        <name>pyridoxal 5'-phosphate</name>
        <dbReference type="ChEBI" id="CHEBI:597326"/>
    </cofactor>
</comment>
<name>A0AAN8K0G1_PATCE</name>
<dbReference type="GO" id="GO:0005737">
    <property type="term" value="C:cytoplasm"/>
    <property type="evidence" value="ECO:0007669"/>
    <property type="project" value="TreeGrafter"/>
</dbReference>
<evidence type="ECO:0000256" key="9">
    <source>
        <dbReference type="SAM" id="MobiDB-lite"/>
    </source>
</evidence>
<feature type="region of interest" description="Disordered" evidence="9">
    <location>
        <begin position="1"/>
        <end position="27"/>
    </location>
</feature>
<dbReference type="FunFam" id="3.90.1150.10:FF:000033">
    <property type="entry name" value="Cystathionine gamma-synthase"/>
    <property type="match status" value="1"/>
</dbReference>
<evidence type="ECO:0000313" key="11">
    <source>
        <dbReference type="Proteomes" id="UP001347796"/>
    </source>
</evidence>
<dbReference type="EMBL" id="JAZGQO010000006">
    <property type="protein sequence ID" value="KAK6185540.1"/>
    <property type="molecule type" value="Genomic_DNA"/>
</dbReference>
<dbReference type="CDD" id="cd00614">
    <property type="entry name" value="CGS_like"/>
    <property type="match status" value="1"/>
</dbReference>
<sequence>MSDRALPPVPERDLKNVSSDTRAVSTRPRKHIGIETTPLVPPICHASTYRIEKIDDFLDVITEGGQIYSRLGNFTTEAVECAINALEEGAGSLVFGSGMAAISTVFICHLNSGDHVIYQNPMYSNTVTLLYNFKEKYGIELTAIPAGCNIEEYQKHVKPNTKMLIGETPCNPSMMILNLEEFGKLGQKLGILTVVDSTFGSCYLQQPIKHGVDLSVHSCTKYIGGHSDLIAGCVSTRTVEQWKKLKKWQTNLGGILSPHDASLLLRGVKTLPIRMERHSLNAMKIAKYLEKHPKVESVFYPGLPSHPHHEIAKKQMKSFGGMIRCDVKGSEQEAKTVAESLKLIQLAVSLGGVESIVEQPYLMTHGRYLFTEEEQRESNILPNALRLSIGLEDADDIIQDFKQALEKITV</sequence>
<evidence type="ECO:0000256" key="6">
    <source>
        <dbReference type="ARBA" id="ARBA00093596"/>
    </source>
</evidence>
<dbReference type="GO" id="GO:0016846">
    <property type="term" value="F:carbon-sulfur lyase activity"/>
    <property type="evidence" value="ECO:0007669"/>
    <property type="project" value="TreeGrafter"/>
</dbReference>
<dbReference type="GO" id="GO:0019346">
    <property type="term" value="P:transsulfuration"/>
    <property type="evidence" value="ECO:0007669"/>
    <property type="project" value="InterPro"/>
</dbReference>